<keyword evidence="2" id="KW-1185">Reference proteome</keyword>
<gene>
    <name evidence="1" type="ORF">PAECIP111891_07010</name>
</gene>
<proteinExistence type="predicted"/>
<evidence type="ECO:0000313" key="2">
    <source>
        <dbReference type="Proteomes" id="UP000838821"/>
    </source>
</evidence>
<dbReference type="RefSeq" id="WP_236293501.1">
    <property type="nucleotide sequence ID" value="NZ_CAKMMW010000050.1"/>
</dbReference>
<organism evidence="1 2">
    <name type="scientific">Paenibacillus allorhizoplanae</name>
    <dbReference type="NCBI Taxonomy" id="2905648"/>
    <lineage>
        <taxon>Bacteria</taxon>
        <taxon>Bacillati</taxon>
        <taxon>Bacillota</taxon>
        <taxon>Bacilli</taxon>
        <taxon>Bacillales</taxon>
        <taxon>Paenibacillaceae</taxon>
        <taxon>Paenibacillus</taxon>
    </lineage>
</organism>
<dbReference type="Proteomes" id="UP000838821">
    <property type="component" value="Unassembled WGS sequence"/>
</dbReference>
<evidence type="ECO:0000313" key="1">
    <source>
        <dbReference type="EMBL" id="CAH1232456.1"/>
    </source>
</evidence>
<dbReference type="EMBL" id="CAKMMW010000050">
    <property type="protein sequence ID" value="CAH1232456.1"/>
    <property type="molecule type" value="Genomic_DNA"/>
</dbReference>
<reference evidence="1" key="1">
    <citation type="submission" date="2022-01" db="EMBL/GenBank/DDBJ databases">
        <authorList>
            <person name="Criscuolo A."/>
        </authorList>
    </citation>
    <scope>NUCLEOTIDE SEQUENCE</scope>
    <source>
        <strain evidence="1">CIP111891</strain>
    </source>
</reference>
<name>A0ABM9D0J8_9BACL</name>
<protein>
    <recommendedName>
        <fullName evidence="3">SMI1/KNR4 family protein</fullName>
    </recommendedName>
</protein>
<comment type="caution">
    <text evidence="1">The sequence shown here is derived from an EMBL/GenBank/DDBJ whole genome shotgun (WGS) entry which is preliminary data.</text>
</comment>
<sequence>MNAILKDSKQIQYYTYLGPIFEALQNRQHDYNWLLTDLELNWIPDDFLNYFGEYQVNKGTWDRDNKYWISGEQLTNLIGKNKIQFIWGVISGFRKLEKIDINNLSVIPFADGNPGFWKPGATVQHPKAEVEIVCWDSGLTLMISKDQSLVKSFMDFFKDAKDLDEYNLED</sequence>
<evidence type="ECO:0008006" key="3">
    <source>
        <dbReference type="Google" id="ProtNLM"/>
    </source>
</evidence>
<accession>A0ABM9D0J8</accession>